<dbReference type="PROSITE" id="PS51257">
    <property type="entry name" value="PROKAR_LIPOPROTEIN"/>
    <property type="match status" value="1"/>
</dbReference>
<evidence type="ECO:0000313" key="2">
    <source>
        <dbReference type="Proteomes" id="UP000001955"/>
    </source>
</evidence>
<accession>I2B6T4</accession>
<gene>
    <name evidence="1" type="ordered locus">EBL_c11340</name>
</gene>
<organism evidence="1 2">
    <name type="scientific">Shimwellia blattae (strain ATCC 29907 / DSM 4481 / JCM 1650 / NBRC 105725 / CDC 9005-74)</name>
    <name type="common">Escherichia blattae</name>
    <dbReference type="NCBI Taxonomy" id="630626"/>
    <lineage>
        <taxon>Bacteria</taxon>
        <taxon>Pseudomonadati</taxon>
        <taxon>Pseudomonadota</taxon>
        <taxon>Gammaproteobacteria</taxon>
        <taxon>Enterobacterales</taxon>
        <taxon>Enterobacteriaceae</taxon>
        <taxon>Shimwellia</taxon>
    </lineage>
</organism>
<dbReference type="HOGENOM" id="CLU_3383779_0_0_6"/>
<dbReference type="Proteomes" id="UP000001955">
    <property type="component" value="Chromosome"/>
</dbReference>
<dbReference type="KEGG" id="ebt:EBL_c11340"/>
<sequence>MRCAWCATLSKIRRTEQPVISSTGGAACKTVRN</sequence>
<keyword evidence="2" id="KW-1185">Reference proteome</keyword>
<dbReference type="AlphaFoldDB" id="I2B6T4"/>
<reference evidence="1 2" key="1">
    <citation type="journal article" date="2012" name="J. Bacteriol.">
        <title>Complete genome sequence of the B12-producing Shimwellia blattae strain DSM 4481, isolated from a cockroach.</title>
        <authorList>
            <person name="Brzuszkiewicz E."/>
            <person name="Waschkowitz T."/>
            <person name="Wiezer A."/>
            <person name="Daniel R."/>
        </authorList>
    </citation>
    <scope>NUCLEOTIDE SEQUENCE [LARGE SCALE GENOMIC DNA]</scope>
    <source>
        <strain evidence="2">ATCC 29907 / DSM 4481 / JCM 1650 / NBRC 105725 / CDC 9005-74</strain>
    </source>
</reference>
<dbReference type="STRING" id="630626.EBL_c11340"/>
<evidence type="ECO:0000313" key="1">
    <source>
        <dbReference type="EMBL" id="AFJ46238.1"/>
    </source>
</evidence>
<protein>
    <submittedName>
        <fullName evidence="1">Uncharacterized protein</fullName>
    </submittedName>
</protein>
<name>I2B6T4_SHIBC</name>
<dbReference type="EMBL" id="CP001560">
    <property type="protein sequence ID" value="AFJ46238.1"/>
    <property type="molecule type" value="Genomic_DNA"/>
</dbReference>
<proteinExistence type="predicted"/>